<organism evidence="1 2">
    <name type="scientific">Flavobacterium alvei</name>
    <dbReference type="NCBI Taxonomy" id="2080416"/>
    <lineage>
        <taxon>Bacteria</taxon>
        <taxon>Pseudomonadati</taxon>
        <taxon>Bacteroidota</taxon>
        <taxon>Flavobacteriia</taxon>
        <taxon>Flavobacteriales</taxon>
        <taxon>Flavobacteriaceae</taxon>
        <taxon>Flavobacterium</taxon>
    </lineage>
</organism>
<reference evidence="1 2" key="1">
    <citation type="submission" date="2018-01" db="EMBL/GenBank/DDBJ databases">
        <authorList>
            <person name="Gaut B.S."/>
            <person name="Morton B.R."/>
            <person name="Clegg M.T."/>
            <person name="Duvall M.R."/>
        </authorList>
    </citation>
    <scope>NUCLEOTIDE SEQUENCE [LARGE SCALE GENOMIC DNA]</scope>
    <source>
        <strain evidence="1 2">HR-AY</strain>
    </source>
</reference>
<sequence length="278" mass="33526">MVFPFFVLLLFGFVLLTVLVFRIIEPTYMLIFHKPLYLYFYLYPKKLTSEQRQILTTEFPFYNQLSDRKKTYFEHRVKEFIKHYQFVGKEDLLVKDEMKIIIAGTYTMLTFGMRDYLIDLFKTIIIYPSVYFSNANQQYHKGEFNPMMKVVAFSWEDFILGHKTTNDNINLGFHEFSHVLHFHCLKSNQPSAIIFYDGFQEVVKYFNNQNLNNQLQENGYFRLYAFENQFEFLSVVLEHFFETPLDFKKTYPELYANVLSMINFKESDLMKNPRQFIV</sequence>
<accession>A0A2S5AFX1</accession>
<dbReference type="PANTHER" id="PTHR30164:SF2">
    <property type="entry name" value="PROTEIN MTFA"/>
    <property type="match status" value="1"/>
</dbReference>
<dbReference type="Gene3D" id="1.10.472.150">
    <property type="entry name" value="Glucose-regulated metallo-peptidase M90, N-terminal domain"/>
    <property type="match status" value="1"/>
</dbReference>
<dbReference type="InterPro" id="IPR010384">
    <property type="entry name" value="MtfA_fam"/>
</dbReference>
<dbReference type="RefSeq" id="WP_103804593.1">
    <property type="nucleotide sequence ID" value="NZ_PQVG01000001.1"/>
</dbReference>
<dbReference type="CDD" id="cd20170">
    <property type="entry name" value="Peptidase_M90-like"/>
    <property type="match status" value="1"/>
</dbReference>
<dbReference type="Pfam" id="PF06167">
    <property type="entry name" value="Peptidase_M90"/>
    <property type="match status" value="1"/>
</dbReference>
<evidence type="ECO:0000313" key="1">
    <source>
        <dbReference type="EMBL" id="POY41454.1"/>
    </source>
</evidence>
<evidence type="ECO:0000313" key="2">
    <source>
        <dbReference type="Proteomes" id="UP000237310"/>
    </source>
</evidence>
<comment type="caution">
    <text evidence="1">The sequence shown here is derived from an EMBL/GenBank/DDBJ whole genome shotgun (WGS) entry which is preliminary data.</text>
</comment>
<dbReference type="GO" id="GO:0005829">
    <property type="term" value="C:cytosol"/>
    <property type="evidence" value="ECO:0007669"/>
    <property type="project" value="TreeGrafter"/>
</dbReference>
<dbReference type="SUPFAM" id="SSF55486">
    <property type="entry name" value="Metalloproteases ('zincins'), catalytic domain"/>
    <property type="match status" value="1"/>
</dbReference>
<dbReference type="AlphaFoldDB" id="A0A2S5AFX1"/>
<protein>
    <recommendedName>
        <fullName evidence="3">DgsA anti-repressor MtfA</fullName>
    </recommendedName>
</protein>
<keyword evidence="2" id="KW-1185">Reference proteome</keyword>
<evidence type="ECO:0008006" key="3">
    <source>
        <dbReference type="Google" id="ProtNLM"/>
    </source>
</evidence>
<proteinExistence type="predicted"/>
<dbReference type="GO" id="GO:0004177">
    <property type="term" value="F:aminopeptidase activity"/>
    <property type="evidence" value="ECO:0007669"/>
    <property type="project" value="TreeGrafter"/>
</dbReference>
<dbReference type="OrthoDB" id="9786424at2"/>
<gene>
    <name evidence="1" type="ORF">C3L50_02780</name>
</gene>
<dbReference type="InterPro" id="IPR042252">
    <property type="entry name" value="MtfA_N"/>
</dbReference>
<dbReference type="EMBL" id="PQVG01000001">
    <property type="protein sequence ID" value="POY41454.1"/>
    <property type="molecule type" value="Genomic_DNA"/>
</dbReference>
<name>A0A2S5AFX1_9FLAO</name>
<dbReference type="Proteomes" id="UP000237310">
    <property type="component" value="Unassembled WGS sequence"/>
</dbReference>
<dbReference type="PANTHER" id="PTHR30164">
    <property type="entry name" value="MTFA PEPTIDASE"/>
    <property type="match status" value="1"/>
</dbReference>